<organism evidence="1 2">
    <name type="scientific">Pedobacter duraquae</name>
    <dbReference type="NCBI Taxonomy" id="425511"/>
    <lineage>
        <taxon>Bacteria</taxon>
        <taxon>Pseudomonadati</taxon>
        <taxon>Bacteroidota</taxon>
        <taxon>Sphingobacteriia</taxon>
        <taxon>Sphingobacteriales</taxon>
        <taxon>Sphingobacteriaceae</taxon>
        <taxon>Pedobacter</taxon>
    </lineage>
</organism>
<evidence type="ECO:0000313" key="2">
    <source>
        <dbReference type="Proteomes" id="UP000295499"/>
    </source>
</evidence>
<evidence type="ECO:0000313" key="1">
    <source>
        <dbReference type="EMBL" id="TDO22525.1"/>
    </source>
</evidence>
<dbReference type="EMBL" id="SNWM01000002">
    <property type="protein sequence ID" value="TDO22525.1"/>
    <property type="molecule type" value="Genomic_DNA"/>
</dbReference>
<comment type="caution">
    <text evidence="1">The sequence shown here is derived from an EMBL/GenBank/DDBJ whole genome shotgun (WGS) entry which is preliminary data.</text>
</comment>
<sequence>MQSFQIAIYIPILKILAETDNIMRELQRFDMIQACINEIKKRKKKVNYLEIGVETGFCFFMIKSTLKLAVDPNFTIKNFNKIKAYVRNPHNFNNKFFELTSDRFFEEQHEYLKKIGGLDVVFIDGLHLSEQVIKDINNALMNLNDGGFILLHDCNPINETSAIRAHHKFEVYRMNLPDYNGIWNGDVWKALVELRATRKDINVKVFDTDQGIGMVTKEIPENNIQLTQAELEKLSYVDLEKNRVDLLNLKSPAEFSKYIRQN</sequence>
<dbReference type="AlphaFoldDB" id="A0A4R6IKP8"/>
<dbReference type="Pfam" id="PF13578">
    <property type="entry name" value="Methyltransf_24"/>
    <property type="match status" value="1"/>
</dbReference>
<dbReference type="InterPro" id="IPR029063">
    <property type="entry name" value="SAM-dependent_MTases_sf"/>
</dbReference>
<reference evidence="1 2" key="1">
    <citation type="submission" date="2019-03" db="EMBL/GenBank/DDBJ databases">
        <title>Genomic Encyclopedia of Archaeal and Bacterial Type Strains, Phase II (KMG-II): from individual species to whole genera.</title>
        <authorList>
            <person name="Goeker M."/>
        </authorList>
    </citation>
    <scope>NUCLEOTIDE SEQUENCE [LARGE SCALE GENOMIC DNA]</scope>
    <source>
        <strain evidence="1 2">DSM 19034</strain>
    </source>
</reference>
<keyword evidence="1" id="KW-0489">Methyltransferase</keyword>
<dbReference type="Proteomes" id="UP000295499">
    <property type="component" value="Unassembled WGS sequence"/>
</dbReference>
<accession>A0A4R6IKP8</accession>
<name>A0A4R6IKP8_9SPHI</name>
<keyword evidence="1" id="KW-0808">Transferase</keyword>
<gene>
    <name evidence="1" type="ORF">CLV32_1500</name>
</gene>
<dbReference type="GO" id="GO:0008168">
    <property type="term" value="F:methyltransferase activity"/>
    <property type="evidence" value="ECO:0007669"/>
    <property type="project" value="UniProtKB-KW"/>
</dbReference>
<dbReference type="SUPFAM" id="SSF53335">
    <property type="entry name" value="S-adenosyl-L-methionine-dependent methyltransferases"/>
    <property type="match status" value="1"/>
</dbReference>
<protein>
    <submittedName>
        <fullName evidence="1">Methyltransferase family protein</fullName>
    </submittedName>
</protein>
<keyword evidence="2" id="KW-1185">Reference proteome</keyword>
<proteinExistence type="predicted"/>
<dbReference type="GO" id="GO:0032259">
    <property type="term" value="P:methylation"/>
    <property type="evidence" value="ECO:0007669"/>
    <property type="project" value="UniProtKB-KW"/>
</dbReference>
<dbReference type="Gene3D" id="3.40.50.150">
    <property type="entry name" value="Vaccinia Virus protein VP39"/>
    <property type="match status" value="1"/>
</dbReference>